<evidence type="ECO:0000256" key="2">
    <source>
        <dbReference type="ARBA" id="ARBA00023163"/>
    </source>
</evidence>
<dbReference type="PROSITE" id="PS50934">
    <property type="entry name" value="SWIRM"/>
    <property type="match status" value="1"/>
</dbReference>
<evidence type="ECO:0000313" key="7">
    <source>
        <dbReference type="Proteomes" id="UP000685013"/>
    </source>
</evidence>
<dbReference type="Pfam" id="PF16495">
    <property type="entry name" value="SWIRM-assoc_1"/>
    <property type="match status" value="1"/>
</dbReference>
<protein>
    <submittedName>
        <fullName evidence="6">SWI/SNF complex subunit SWI3C</fullName>
    </submittedName>
</protein>
<keyword evidence="2" id="KW-0804">Transcription</keyword>
<dbReference type="InterPro" id="IPR007526">
    <property type="entry name" value="SWIRM"/>
</dbReference>
<evidence type="ECO:0000313" key="6">
    <source>
        <dbReference type="EMBL" id="KAG6608040.1"/>
    </source>
</evidence>
<proteinExistence type="predicted"/>
<dbReference type="AlphaFoldDB" id="A0AAV6P9Y0"/>
<feature type="compositionally biased region" description="Low complexity" evidence="4">
    <location>
        <begin position="25"/>
        <end position="38"/>
    </location>
</feature>
<accession>A0AAV6P9Y0</accession>
<evidence type="ECO:0000256" key="1">
    <source>
        <dbReference type="ARBA" id="ARBA00023015"/>
    </source>
</evidence>
<dbReference type="PANTHER" id="PTHR12802">
    <property type="entry name" value="SWI/SNF COMPLEX-RELATED"/>
    <property type="match status" value="1"/>
</dbReference>
<dbReference type="Proteomes" id="UP000685013">
    <property type="component" value="Chromosome 1"/>
</dbReference>
<comment type="caution">
    <text evidence="6">The sequence shown here is derived from an EMBL/GenBank/DDBJ whole genome shotgun (WGS) entry which is preliminary data.</text>
</comment>
<evidence type="ECO:0000256" key="3">
    <source>
        <dbReference type="ARBA" id="ARBA00023242"/>
    </source>
</evidence>
<feature type="non-terminal residue" evidence="6">
    <location>
        <position position="1"/>
    </location>
</feature>
<reference evidence="6 7" key="1">
    <citation type="journal article" date="2021" name="Hortic Res">
        <title>The domestication of Cucurbita argyrosperma as revealed by the genome of its wild relative.</title>
        <authorList>
            <person name="Barrera-Redondo J."/>
            <person name="Sanchez-de la Vega G."/>
            <person name="Aguirre-Liguori J.A."/>
            <person name="Castellanos-Morales G."/>
            <person name="Gutierrez-Guerrero Y.T."/>
            <person name="Aguirre-Dugua X."/>
            <person name="Aguirre-Planter E."/>
            <person name="Tenaillon M.I."/>
            <person name="Lira-Saade R."/>
            <person name="Eguiarte L.E."/>
        </authorList>
    </citation>
    <scope>NUCLEOTIDE SEQUENCE [LARGE SCALE GENOMIC DNA]</scope>
    <source>
        <strain evidence="6">JBR-2021</strain>
    </source>
</reference>
<feature type="compositionally biased region" description="Polar residues" evidence="4">
    <location>
        <begin position="382"/>
        <end position="394"/>
    </location>
</feature>
<evidence type="ECO:0000259" key="5">
    <source>
        <dbReference type="PROSITE" id="PS50934"/>
    </source>
</evidence>
<evidence type="ECO:0000256" key="4">
    <source>
        <dbReference type="SAM" id="MobiDB-lite"/>
    </source>
</evidence>
<sequence length="702" mass="76772">MPASPSFPSGSRGKWKKKKRDTQIGRRNNYGNSNNNGSNKHDDDDEDEDLATVENEEMERDNDDSEDPQPTRNLSLQETELLSDDKMRVSEFPQVVKRAVTRPHSSVLAVVAMERANQSKVLSGNPLILENVSYGQLQALSAMPADSPALLDQERVEAGNAAYVITPPSIMEGCGVVKRFGSRVHVVPMHSDWFSPATVHRLERQVVPHFFSGKLPDRTPEKYMEIRNFVVAKYMENPEKRVTVSDCQGFVNGVSNDDLTRIKFILERRYERIRERLAENHCSSCSRTVPIVCYQSQKEVDVLLCTDCFHEGKYVAGHSSIDFLRVDMTKEYEHVGSKSKAQCIIHFLRLSVEDGILENVDVPGVPLSSNSSHGKDNEKSHSNMNGNVAGSSSQDNKEMHDRLPFANSGNPVMALVAFLASAIGPRVAASCAHASLAALSEDSAASSGSIFQVEGSVNPSRTNVEVTHGRDGGSYGKLPNSVKLKDENKAETEVTLLSAERVKVAAKVGLAAAATKAKLFADHEEREIQRLSANIINHQLKRLELKLKQFAEVETFLMKECEQVERTGQRFVAERARMLGVQFGAAGVSSPASLPGVIPPVVNNNRVSSPASRPNVISPPPSQPSVSGYGNNQPLHPHMSYVPRQSIFGLGQRVPLSAIQQQQQQLASTTSSNAMFNGPSNAQASLSHPMMRPVTGSSSGLG</sequence>
<feature type="domain" description="SWIRM" evidence="5">
    <location>
        <begin position="185"/>
        <end position="283"/>
    </location>
</feature>
<feature type="region of interest" description="Disordered" evidence="4">
    <location>
        <begin position="661"/>
        <end position="702"/>
    </location>
</feature>
<feature type="region of interest" description="Disordered" evidence="4">
    <location>
        <begin position="1"/>
        <end position="74"/>
    </location>
</feature>
<organism evidence="6 7">
    <name type="scientific">Cucurbita argyrosperma subsp. sororia</name>
    <dbReference type="NCBI Taxonomy" id="37648"/>
    <lineage>
        <taxon>Eukaryota</taxon>
        <taxon>Viridiplantae</taxon>
        <taxon>Streptophyta</taxon>
        <taxon>Embryophyta</taxon>
        <taxon>Tracheophyta</taxon>
        <taxon>Spermatophyta</taxon>
        <taxon>Magnoliopsida</taxon>
        <taxon>eudicotyledons</taxon>
        <taxon>Gunneridae</taxon>
        <taxon>Pentapetalae</taxon>
        <taxon>rosids</taxon>
        <taxon>fabids</taxon>
        <taxon>Cucurbitales</taxon>
        <taxon>Cucurbitaceae</taxon>
        <taxon>Cucurbiteae</taxon>
        <taxon>Cucurbita</taxon>
    </lineage>
</organism>
<dbReference type="PANTHER" id="PTHR12802:SF61">
    <property type="entry name" value="SWI_SNF COMPLEX SUBUNIT SWI3C"/>
    <property type="match status" value="1"/>
</dbReference>
<keyword evidence="1" id="KW-0805">Transcription regulation</keyword>
<keyword evidence="7" id="KW-1185">Reference proteome</keyword>
<feature type="region of interest" description="Disordered" evidence="4">
    <location>
        <begin position="605"/>
        <end position="638"/>
    </location>
</feature>
<dbReference type="EMBL" id="JAGKQH010000001">
    <property type="protein sequence ID" value="KAG6608040.1"/>
    <property type="molecule type" value="Genomic_DNA"/>
</dbReference>
<feature type="compositionally biased region" description="Acidic residues" evidence="4">
    <location>
        <begin position="43"/>
        <end position="67"/>
    </location>
</feature>
<gene>
    <name evidence="6" type="primary">SWI3C</name>
    <name evidence="6" type="ORF">SDJN03_01382</name>
</gene>
<dbReference type="Pfam" id="PF04433">
    <property type="entry name" value="SWIRM"/>
    <property type="match status" value="1"/>
</dbReference>
<dbReference type="InterPro" id="IPR032451">
    <property type="entry name" value="SMARCC_C"/>
</dbReference>
<feature type="region of interest" description="Disordered" evidence="4">
    <location>
        <begin position="367"/>
        <end position="404"/>
    </location>
</feature>
<name>A0AAV6P9Y0_9ROSI</name>
<keyword evidence="3" id="KW-0539">Nucleus</keyword>
<feature type="compositionally biased region" description="Polar residues" evidence="4">
    <location>
        <begin position="666"/>
        <end position="686"/>
    </location>
</feature>